<dbReference type="STRING" id="413434.SAMN04488132_110129"/>
<keyword evidence="2" id="KW-1185">Reference proteome</keyword>
<evidence type="ECO:0000313" key="1">
    <source>
        <dbReference type="EMBL" id="SKA10889.1"/>
    </source>
</evidence>
<protein>
    <submittedName>
        <fullName evidence="1">Uncharacterized protein</fullName>
    </submittedName>
</protein>
<dbReference type="RefSeq" id="WP_078832369.1">
    <property type="nucleotide sequence ID" value="NZ_FUWH01000010.1"/>
</dbReference>
<reference evidence="1 2" key="1">
    <citation type="submission" date="2017-02" db="EMBL/GenBank/DDBJ databases">
        <authorList>
            <person name="Peterson S.W."/>
        </authorList>
    </citation>
    <scope>NUCLEOTIDE SEQUENCE [LARGE SCALE GENOMIC DNA]</scope>
    <source>
        <strain evidence="1 2">DSM 22335</strain>
    </source>
</reference>
<organism evidence="1 2">
    <name type="scientific">Sediminibacterium ginsengisoli</name>
    <dbReference type="NCBI Taxonomy" id="413434"/>
    <lineage>
        <taxon>Bacteria</taxon>
        <taxon>Pseudomonadati</taxon>
        <taxon>Bacteroidota</taxon>
        <taxon>Chitinophagia</taxon>
        <taxon>Chitinophagales</taxon>
        <taxon>Chitinophagaceae</taxon>
        <taxon>Sediminibacterium</taxon>
    </lineage>
</organism>
<dbReference type="Proteomes" id="UP000190888">
    <property type="component" value="Unassembled WGS sequence"/>
</dbReference>
<gene>
    <name evidence="1" type="ORF">SAMN04488132_110129</name>
</gene>
<accession>A0A1T4R4Q2</accession>
<dbReference type="OrthoDB" id="9759819at2"/>
<sequence length="388" mass="45346">MNDLKLTDLAVILYRTEDAIYFGWELSLPPSAVTGYQPNKLYRVKHYDAHTGTLHLKTDGNYPESDYEISFNDNTKILKGMDIRKISVRQNRFEALIDWSDLQEPSIPQVYPQPVTQSVREHEPVPPSNWVFQETVSFDLRDAVFEDGKVSFEAKLKSTSARVNIVIENPSIKKHFDSIKNYIWTLYGKRKTPCTATFDRVNEKIVVTSVDECSLQSLSTDILEQINDGWLEKHILDIASDDINIIGDLTAPLEDDTLNEHWVWNQLVKEEKTKHYHHLSYLSKRQAIDMQKLAITGKPISFVFVVAVNHKIFLVWETYLSQEATYIWELNDVSEIKSKYSLIQKLRKNTRMAYRREKEPGFHFVEHQYKEELNGFKKWKNEIDKILI</sequence>
<evidence type="ECO:0000313" key="2">
    <source>
        <dbReference type="Proteomes" id="UP000190888"/>
    </source>
</evidence>
<dbReference type="AlphaFoldDB" id="A0A1T4R4Q2"/>
<proteinExistence type="predicted"/>
<name>A0A1T4R4Q2_9BACT</name>
<dbReference type="EMBL" id="FUWH01000010">
    <property type="protein sequence ID" value="SKA10889.1"/>
    <property type="molecule type" value="Genomic_DNA"/>
</dbReference>